<dbReference type="OrthoDB" id="408373at2759"/>
<sequence length="127" mass="14651">VFLESVASSDQDRLLVDDILTYYKVFMGNLYTWRLQSLADEFLIEFTVQFMRAIGYAALCRNLPLITNYHDVDAVPELEFVVKPFYQVHPELSSGAPSNALLEFHVIEKCGHLPQDEKPEEVCKFVY</sequence>
<accession>A0A9N9G0M8</accession>
<evidence type="ECO:0000313" key="2">
    <source>
        <dbReference type="Proteomes" id="UP000789706"/>
    </source>
</evidence>
<dbReference type="EMBL" id="CAJVPK010001209">
    <property type="protein sequence ID" value="CAG8576333.1"/>
    <property type="molecule type" value="Genomic_DNA"/>
</dbReference>
<evidence type="ECO:0000313" key="1">
    <source>
        <dbReference type="EMBL" id="CAG8576333.1"/>
    </source>
</evidence>
<feature type="non-terminal residue" evidence="1">
    <location>
        <position position="1"/>
    </location>
</feature>
<name>A0A9N9G0M8_9GLOM</name>
<reference evidence="1" key="1">
    <citation type="submission" date="2021-06" db="EMBL/GenBank/DDBJ databases">
        <authorList>
            <person name="Kallberg Y."/>
            <person name="Tangrot J."/>
            <person name="Rosling A."/>
        </authorList>
    </citation>
    <scope>NUCLEOTIDE SEQUENCE</scope>
    <source>
        <strain evidence="1">AZ414A</strain>
    </source>
</reference>
<keyword evidence="2" id="KW-1185">Reference proteome</keyword>
<dbReference type="AlphaFoldDB" id="A0A9N9G0M8"/>
<comment type="caution">
    <text evidence="1">The sequence shown here is derived from an EMBL/GenBank/DDBJ whole genome shotgun (WGS) entry which is preliminary data.</text>
</comment>
<dbReference type="SUPFAM" id="SSF53474">
    <property type="entry name" value="alpha/beta-Hydrolases"/>
    <property type="match status" value="1"/>
</dbReference>
<proteinExistence type="predicted"/>
<protein>
    <submittedName>
        <fullName evidence="1">1525_t:CDS:1</fullName>
    </submittedName>
</protein>
<organism evidence="1 2">
    <name type="scientific">Diversispora eburnea</name>
    <dbReference type="NCBI Taxonomy" id="1213867"/>
    <lineage>
        <taxon>Eukaryota</taxon>
        <taxon>Fungi</taxon>
        <taxon>Fungi incertae sedis</taxon>
        <taxon>Mucoromycota</taxon>
        <taxon>Glomeromycotina</taxon>
        <taxon>Glomeromycetes</taxon>
        <taxon>Diversisporales</taxon>
        <taxon>Diversisporaceae</taxon>
        <taxon>Diversispora</taxon>
    </lineage>
</organism>
<gene>
    <name evidence="1" type="ORF">DEBURN_LOCUS8343</name>
</gene>
<dbReference type="Proteomes" id="UP000789706">
    <property type="component" value="Unassembled WGS sequence"/>
</dbReference>
<dbReference type="InterPro" id="IPR029058">
    <property type="entry name" value="AB_hydrolase_fold"/>
</dbReference>